<gene>
    <name evidence="2" type="ORF">K402DRAFT_390367</name>
</gene>
<dbReference type="EMBL" id="ML977143">
    <property type="protein sequence ID" value="KAF1990049.1"/>
    <property type="molecule type" value="Genomic_DNA"/>
</dbReference>
<name>A0A6G1HAK4_9PEZI</name>
<accession>A0A6G1HAK4</accession>
<keyword evidence="3" id="KW-1185">Reference proteome</keyword>
<organism evidence="2 3">
    <name type="scientific">Aulographum hederae CBS 113979</name>
    <dbReference type="NCBI Taxonomy" id="1176131"/>
    <lineage>
        <taxon>Eukaryota</taxon>
        <taxon>Fungi</taxon>
        <taxon>Dikarya</taxon>
        <taxon>Ascomycota</taxon>
        <taxon>Pezizomycotina</taxon>
        <taxon>Dothideomycetes</taxon>
        <taxon>Pleosporomycetidae</taxon>
        <taxon>Aulographales</taxon>
        <taxon>Aulographaceae</taxon>
    </lineage>
</organism>
<dbReference type="AlphaFoldDB" id="A0A6G1HAK4"/>
<feature type="coiled-coil region" evidence="1">
    <location>
        <begin position="164"/>
        <end position="212"/>
    </location>
</feature>
<protein>
    <submittedName>
        <fullName evidence="2">Uncharacterized protein</fullName>
    </submittedName>
</protein>
<reference evidence="2" key="1">
    <citation type="journal article" date="2020" name="Stud. Mycol.">
        <title>101 Dothideomycetes genomes: a test case for predicting lifestyles and emergence of pathogens.</title>
        <authorList>
            <person name="Haridas S."/>
            <person name="Albert R."/>
            <person name="Binder M."/>
            <person name="Bloem J."/>
            <person name="Labutti K."/>
            <person name="Salamov A."/>
            <person name="Andreopoulos B."/>
            <person name="Baker S."/>
            <person name="Barry K."/>
            <person name="Bills G."/>
            <person name="Bluhm B."/>
            <person name="Cannon C."/>
            <person name="Castanera R."/>
            <person name="Culley D."/>
            <person name="Daum C."/>
            <person name="Ezra D."/>
            <person name="Gonzalez J."/>
            <person name="Henrissat B."/>
            <person name="Kuo A."/>
            <person name="Liang C."/>
            <person name="Lipzen A."/>
            <person name="Lutzoni F."/>
            <person name="Magnuson J."/>
            <person name="Mondo S."/>
            <person name="Nolan M."/>
            <person name="Ohm R."/>
            <person name="Pangilinan J."/>
            <person name="Park H.-J."/>
            <person name="Ramirez L."/>
            <person name="Alfaro M."/>
            <person name="Sun H."/>
            <person name="Tritt A."/>
            <person name="Yoshinaga Y."/>
            <person name="Zwiers L.-H."/>
            <person name="Turgeon B."/>
            <person name="Goodwin S."/>
            <person name="Spatafora J."/>
            <person name="Crous P."/>
            <person name="Grigoriev I."/>
        </authorList>
    </citation>
    <scope>NUCLEOTIDE SEQUENCE</scope>
    <source>
        <strain evidence="2">CBS 113979</strain>
    </source>
</reference>
<evidence type="ECO:0000313" key="2">
    <source>
        <dbReference type="EMBL" id="KAF1990049.1"/>
    </source>
</evidence>
<proteinExistence type="predicted"/>
<sequence>MDIDHQSDMSAILHHTADLGALKAVKYSVDKEYSMAQEKAESWASMAKMFPSVEAIRQQHLSQLRNEAQALDTRVEEESQRLTERATEVEGQLAAMAAGRNAAEVASLKNETKREMGFQDETIRHLQDGINALGQRVQKLGTSQHSNPASHSRPASRGIDPEALQDVEARVEEQNQIITSVTETLELHKQVRNDLQDGIDKLNDAVSKLQNLDKMTTGPQLTLLRSDLNAVTENLNSYMDDVPQAVRAELDQLDSRVITTPLFDALKAEVSQLRDVLQAVATRTATVEGARIQLDKMESAINAYGQRIDAVETLRAAFGSLEMRYNNINTNGMTQQMVQQMSAMFPLAANIEAFAKDTNDWRHKVEAKLKKMDGGGSGEEK</sequence>
<dbReference type="OrthoDB" id="3438382at2759"/>
<keyword evidence="1" id="KW-0175">Coiled coil</keyword>
<dbReference type="Proteomes" id="UP000800041">
    <property type="component" value="Unassembled WGS sequence"/>
</dbReference>
<evidence type="ECO:0000313" key="3">
    <source>
        <dbReference type="Proteomes" id="UP000800041"/>
    </source>
</evidence>
<evidence type="ECO:0000256" key="1">
    <source>
        <dbReference type="SAM" id="Coils"/>
    </source>
</evidence>
<dbReference type="Gene3D" id="1.20.120.20">
    <property type="entry name" value="Apolipoprotein"/>
    <property type="match status" value="1"/>
</dbReference>